<proteinExistence type="predicted"/>
<comment type="caution">
    <text evidence="2">The sequence shown here is derived from an EMBL/GenBank/DDBJ whole genome shotgun (WGS) entry which is preliminary data.</text>
</comment>
<organism evidence="2">
    <name type="scientific">marine sediment metagenome</name>
    <dbReference type="NCBI Taxonomy" id="412755"/>
    <lineage>
        <taxon>unclassified sequences</taxon>
        <taxon>metagenomes</taxon>
        <taxon>ecological metagenomes</taxon>
    </lineage>
</organism>
<accession>A0A0F9RZP3</accession>
<gene>
    <name evidence="2" type="ORF">LCGC14_0834590</name>
</gene>
<feature type="compositionally biased region" description="Polar residues" evidence="1">
    <location>
        <begin position="189"/>
        <end position="198"/>
    </location>
</feature>
<evidence type="ECO:0000256" key="1">
    <source>
        <dbReference type="SAM" id="MobiDB-lite"/>
    </source>
</evidence>
<dbReference type="AlphaFoldDB" id="A0A0F9RZP3"/>
<sequence>MATEVDWNNVGGKDREKTRFVKFTDGKTVNCRPIGTVVEFIKFFIKSPNGNRSICVELADADQAATVLSQHSGQQYTPQHRYAMNVLNREDGQIYVLEVGSSIFKHFANWATAAKQQPGSNAGGDWSIYAEGNGKQRRYTTTFIKNTPVVEAERKTIKEAGGVYTLKGEKSVFPSVPLDQLIEKAFGESSGQPATTPATEPASEPQAATTAVMNDDPINW</sequence>
<feature type="region of interest" description="Disordered" evidence="1">
    <location>
        <begin position="188"/>
        <end position="220"/>
    </location>
</feature>
<dbReference type="EMBL" id="LAZR01002411">
    <property type="protein sequence ID" value="KKN30386.1"/>
    <property type="molecule type" value="Genomic_DNA"/>
</dbReference>
<evidence type="ECO:0000313" key="2">
    <source>
        <dbReference type="EMBL" id="KKN30386.1"/>
    </source>
</evidence>
<reference evidence="2" key="1">
    <citation type="journal article" date="2015" name="Nature">
        <title>Complex archaea that bridge the gap between prokaryotes and eukaryotes.</title>
        <authorList>
            <person name="Spang A."/>
            <person name="Saw J.H."/>
            <person name="Jorgensen S.L."/>
            <person name="Zaremba-Niedzwiedzka K."/>
            <person name="Martijn J."/>
            <person name="Lind A.E."/>
            <person name="van Eijk R."/>
            <person name="Schleper C."/>
            <person name="Guy L."/>
            <person name="Ettema T.J."/>
        </authorList>
    </citation>
    <scope>NUCLEOTIDE SEQUENCE</scope>
</reference>
<name>A0A0F9RZP3_9ZZZZ</name>
<protein>
    <submittedName>
        <fullName evidence="2">Uncharacterized protein</fullName>
    </submittedName>
</protein>